<dbReference type="EMBL" id="FMHW01000002">
    <property type="protein sequence ID" value="SCL34528.1"/>
    <property type="molecule type" value="Genomic_DNA"/>
</dbReference>
<organism evidence="3 4">
    <name type="scientific">Micromonospora pallida</name>
    <dbReference type="NCBI Taxonomy" id="145854"/>
    <lineage>
        <taxon>Bacteria</taxon>
        <taxon>Bacillati</taxon>
        <taxon>Actinomycetota</taxon>
        <taxon>Actinomycetes</taxon>
        <taxon>Micromonosporales</taxon>
        <taxon>Micromonosporaceae</taxon>
        <taxon>Micromonospora</taxon>
    </lineage>
</organism>
<dbReference type="Proteomes" id="UP000198959">
    <property type="component" value="Unassembled WGS sequence"/>
</dbReference>
<keyword evidence="2" id="KW-0812">Transmembrane</keyword>
<evidence type="ECO:0000313" key="3">
    <source>
        <dbReference type="EMBL" id="SCL34528.1"/>
    </source>
</evidence>
<gene>
    <name evidence="3" type="ORF">GA0074692_3854</name>
</gene>
<evidence type="ECO:0000256" key="1">
    <source>
        <dbReference type="SAM" id="MobiDB-lite"/>
    </source>
</evidence>
<accession>A0A1C6SYF8</accession>
<feature type="region of interest" description="Disordered" evidence="1">
    <location>
        <begin position="750"/>
        <end position="795"/>
    </location>
</feature>
<dbReference type="AlphaFoldDB" id="A0A1C6SYF8"/>
<keyword evidence="4" id="KW-1185">Reference proteome</keyword>
<keyword evidence="2" id="KW-0472">Membrane</keyword>
<evidence type="ECO:0000313" key="4">
    <source>
        <dbReference type="Proteomes" id="UP000198959"/>
    </source>
</evidence>
<feature type="transmembrane region" description="Helical" evidence="2">
    <location>
        <begin position="723"/>
        <end position="744"/>
    </location>
</feature>
<sequence length="795" mass="85854">MTVVQYADISAAGFSPQEDANRRAPRAFWRAAEDLLFSDVVQPPESIRSTVGVPVWSLRHVVVDGAAYWCFAVQGRGGPFGVAGTCRFGFLAADRVHPADAWAQGRKELAAGDPPSRAPDPKAVAAAYRGVLAAVLLGRPVVGIPLDPVDASALIPHVLAALPPSRTRRWSWSTCLLQRPELGGKRVAAGRLPEAMAADAHNLARNLEQMFGAPARDADDALRFGNTAQQFGFDWLVGCAATGRRLDAELQTAELNAPQFLEKIAELHKELTLADVPGLLADAVQQPRLLRVLDLLRRWSKSNLSQALRHVQDNPGSEVRQHLFAFLVESQEGTPEQNLLELPTAGSSHSGWHDELAELLDRHFQADRLAIADFALGLTLPEGIHADLADRRAARGLWLSLGVDHDLDPDTVLFEASADFVVAELAGRQRIPEVALDEIGWLPDPVADVAASLDSSPPAGLRLTAVLAADLVAAVLAPRDPDRVRWDAPDPSPGEALHHLARLLTRAGGSPKWAHDFLAALLAARNIDPQHLQPLAYGILLGYGDMPKAPRPVPRNQLRVLFLHVGLRAGPEWPLSLLAEPPVPRPAVGRAGPPARPSDASLPRHPDQAVPLHHAHHPDHPVSPVYRPDRPVSAGHDPDQTVPSVRHPGQTVPSHHDQYAGAGAETTVSYHPHSQHPHAEPQQAEPGAASWFEKLRWRVRRLRFVGRGGPTSSHDDAPGRRRVSAWLLLVVVVPVALALLAWLIGSPGPDDDPNLPPGTPPATEVPGTQDPTFPERPSRTAEPPSDIRPPWGVQT</sequence>
<proteinExistence type="predicted"/>
<dbReference type="STRING" id="145854.GA0074692_3854"/>
<name>A0A1C6SYF8_9ACTN</name>
<reference evidence="4" key="1">
    <citation type="submission" date="2016-06" db="EMBL/GenBank/DDBJ databases">
        <authorList>
            <person name="Varghese N."/>
            <person name="Submissions Spin"/>
        </authorList>
    </citation>
    <scope>NUCLEOTIDE SEQUENCE [LARGE SCALE GENOMIC DNA]</scope>
    <source>
        <strain evidence="4">DSM 43817</strain>
    </source>
</reference>
<keyword evidence="2" id="KW-1133">Transmembrane helix</keyword>
<evidence type="ECO:0000256" key="2">
    <source>
        <dbReference type="SAM" id="Phobius"/>
    </source>
</evidence>
<feature type="region of interest" description="Disordered" evidence="1">
    <location>
        <begin position="586"/>
        <end position="687"/>
    </location>
</feature>
<protein>
    <submittedName>
        <fullName evidence="3">Uncharacterized protein</fullName>
    </submittedName>
</protein>